<proteinExistence type="predicted"/>
<dbReference type="Proteomes" id="UP000299102">
    <property type="component" value="Unassembled WGS sequence"/>
</dbReference>
<keyword evidence="3" id="KW-1185">Reference proteome</keyword>
<reference evidence="2 3" key="1">
    <citation type="journal article" date="2019" name="Commun. Biol.">
        <title>The bagworm genome reveals a unique fibroin gene that provides high tensile strength.</title>
        <authorList>
            <person name="Kono N."/>
            <person name="Nakamura H."/>
            <person name="Ohtoshi R."/>
            <person name="Tomita M."/>
            <person name="Numata K."/>
            <person name="Arakawa K."/>
        </authorList>
    </citation>
    <scope>NUCLEOTIDE SEQUENCE [LARGE SCALE GENOMIC DNA]</scope>
</reference>
<sequence>MEWGKRRMWGRRVCGATGSPNNNCSLSPTNVSDIEGRVETLIMKSSHKARFATGTGANLQAKPVSGESEARAHKRTAGLNIDRHVASESAFLA</sequence>
<comment type="caution">
    <text evidence="2">The sequence shown here is derived from an EMBL/GenBank/DDBJ whole genome shotgun (WGS) entry which is preliminary data.</text>
</comment>
<accession>A0A4C1TJ46</accession>
<evidence type="ECO:0000313" key="3">
    <source>
        <dbReference type="Proteomes" id="UP000299102"/>
    </source>
</evidence>
<organism evidence="2 3">
    <name type="scientific">Eumeta variegata</name>
    <name type="common">Bagworm moth</name>
    <name type="synonym">Eumeta japonica</name>
    <dbReference type="NCBI Taxonomy" id="151549"/>
    <lineage>
        <taxon>Eukaryota</taxon>
        <taxon>Metazoa</taxon>
        <taxon>Ecdysozoa</taxon>
        <taxon>Arthropoda</taxon>
        <taxon>Hexapoda</taxon>
        <taxon>Insecta</taxon>
        <taxon>Pterygota</taxon>
        <taxon>Neoptera</taxon>
        <taxon>Endopterygota</taxon>
        <taxon>Lepidoptera</taxon>
        <taxon>Glossata</taxon>
        <taxon>Ditrysia</taxon>
        <taxon>Tineoidea</taxon>
        <taxon>Psychidae</taxon>
        <taxon>Oiketicinae</taxon>
        <taxon>Eumeta</taxon>
    </lineage>
</organism>
<dbReference type="EMBL" id="BGZK01000064">
    <property type="protein sequence ID" value="GBP14513.1"/>
    <property type="molecule type" value="Genomic_DNA"/>
</dbReference>
<name>A0A4C1TJ46_EUMVA</name>
<feature type="region of interest" description="Disordered" evidence="1">
    <location>
        <begin position="54"/>
        <end position="76"/>
    </location>
</feature>
<evidence type="ECO:0000256" key="1">
    <source>
        <dbReference type="SAM" id="MobiDB-lite"/>
    </source>
</evidence>
<evidence type="ECO:0000313" key="2">
    <source>
        <dbReference type="EMBL" id="GBP14513.1"/>
    </source>
</evidence>
<gene>
    <name evidence="2" type="ORF">EVAR_7787_1</name>
</gene>
<protein>
    <submittedName>
        <fullName evidence="2">Uncharacterized protein</fullName>
    </submittedName>
</protein>
<dbReference type="AlphaFoldDB" id="A0A4C1TJ46"/>